<name>A0A1R4HYJ0_9GAMM</name>
<reference evidence="1 2" key="1">
    <citation type="submission" date="2017-02" db="EMBL/GenBank/DDBJ databases">
        <authorList>
            <person name="Dridi B."/>
        </authorList>
    </citation>
    <scope>NUCLEOTIDE SEQUENCE [LARGE SCALE GENOMIC DNA]</scope>
    <source>
        <strain evidence="1 2">JB380</strain>
    </source>
</reference>
<dbReference type="EMBL" id="FUKM01000033">
    <property type="protein sequence ID" value="SJN12546.1"/>
    <property type="molecule type" value="Genomic_DNA"/>
</dbReference>
<protein>
    <submittedName>
        <fullName evidence="1">Uncharacterized protein</fullName>
    </submittedName>
</protein>
<organism evidence="1 2">
    <name type="scientific">Halomonas citrativorans</name>
    <dbReference type="NCBI Taxonomy" id="2742612"/>
    <lineage>
        <taxon>Bacteria</taxon>
        <taxon>Pseudomonadati</taxon>
        <taxon>Pseudomonadota</taxon>
        <taxon>Gammaproteobacteria</taxon>
        <taxon>Oceanospirillales</taxon>
        <taxon>Halomonadaceae</taxon>
        <taxon>Halomonas</taxon>
    </lineage>
</organism>
<accession>A0A1R4HYJ0</accession>
<proteinExistence type="predicted"/>
<gene>
    <name evidence="1" type="ORF">CZ787_08320</name>
</gene>
<dbReference type="AlphaFoldDB" id="A0A1R4HYJ0"/>
<evidence type="ECO:0000313" key="2">
    <source>
        <dbReference type="Proteomes" id="UP000196331"/>
    </source>
</evidence>
<dbReference type="Proteomes" id="UP000196331">
    <property type="component" value="Unassembled WGS sequence"/>
</dbReference>
<evidence type="ECO:0000313" key="1">
    <source>
        <dbReference type="EMBL" id="SJN12546.1"/>
    </source>
</evidence>
<comment type="caution">
    <text evidence="1">The sequence shown here is derived from an EMBL/GenBank/DDBJ whole genome shotgun (WGS) entry which is preliminary data.</text>
</comment>
<sequence length="39" mass="4250">MSRSARPWLGTFLWAASMLVAPEANQSGSVHSRRGSAFE</sequence>